<organism evidence="2 3">
    <name type="scientific">Syntrophothermus lipocalidus (strain DSM 12680 / TGB-C1)</name>
    <dbReference type="NCBI Taxonomy" id="643648"/>
    <lineage>
        <taxon>Bacteria</taxon>
        <taxon>Bacillati</taxon>
        <taxon>Bacillota</taxon>
        <taxon>Clostridia</taxon>
        <taxon>Eubacteriales</taxon>
        <taxon>Syntrophomonadaceae</taxon>
        <taxon>Syntrophothermus</taxon>
    </lineage>
</organism>
<proteinExistence type="predicted"/>
<dbReference type="RefSeq" id="WP_013176042.1">
    <property type="nucleotide sequence ID" value="NC_014220.1"/>
</dbReference>
<dbReference type="KEGG" id="slp:Slip_1886"/>
<dbReference type="InterPro" id="IPR002716">
    <property type="entry name" value="PIN_dom"/>
</dbReference>
<dbReference type="eggNOG" id="COG1848">
    <property type="taxonomic scope" value="Bacteria"/>
</dbReference>
<dbReference type="HOGENOM" id="CLU_119496_1_2_9"/>
<accession>D7CPK5</accession>
<reference evidence="3" key="1">
    <citation type="journal article" date="2010" name="Stand. Genomic Sci.">
        <title>Complete genome sequence of Syntrophothermus lipocalidus type strain (TGB-C1T).</title>
        <authorList>
            <consortium name="US DOE Joint Genome Institute (JGI-PGF)"/>
            <person name="Djao O."/>
            <person name="Zhang X."/>
            <person name="Lucas S."/>
            <person name="Lapidus A."/>
            <person name="Glavina Del Rio T."/>
            <person name="Nolan M."/>
            <person name="Tice H."/>
            <person name="Cheng J."/>
            <person name="Han C."/>
            <person name="Tapia R."/>
            <person name="Goodwin L."/>
            <person name="Pitluck S."/>
            <person name="Liolios K."/>
            <person name="Ivanova N."/>
            <person name="Mavromatis K."/>
            <person name="Mikhailova N."/>
            <person name="Ovchinnikova G."/>
            <person name="Pati A."/>
            <person name="Brambilla E."/>
            <person name="Chen A."/>
            <person name="Palaniappan K."/>
            <person name="Land M."/>
            <person name="Hauser L."/>
            <person name="Chang Y."/>
            <person name="Jeffries C."/>
            <person name="Rohde M."/>
            <person name="Sikorski J."/>
            <person name="Spring S."/>
            <person name="Goker M."/>
            <person name="Detter J."/>
            <person name="Woyke T."/>
            <person name="Bristow J."/>
            <person name="Eisen J."/>
            <person name="Markowitz V."/>
            <person name="Hugenholtz P."/>
            <person name="Kyrpides N."/>
            <person name="Klenk H."/>
        </authorList>
    </citation>
    <scope>NUCLEOTIDE SEQUENCE [LARGE SCALE GENOMIC DNA]</scope>
    <source>
        <strain evidence="3">DSM 12680 / TGB-C1</strain>
    </source>
</reference>
<dbReference type="OrthoDB" id="5568064at2"/>
<dbReference type="EMBL" id="CP002048">
    <property type="protein sequence ID" value="ADI02640.1"/>
    <property type="molecule type" value="Genomic_DNA"/>
</dbReference>
<dbReference type="STRING" id="643648.Slip_1886"/>
<keyword evidence="3" id="KW-1185">Reference proteome</keyword>
<gene>
    <name evidence="2" type="ordered locus">Slip_1886</name>
</gene>
<evidence type="ECO:0000313" key="2">
    <source>
        <dbReference type="EMBL" id="ADI02640.1"/>
    </source>
</evidence>
<dbReference type="AlphaFoldDB" id="D7CPK5"/>
<dbReference type="SUPFAM" id="SSF88723">
    <property type="entry name" value="PIN domain-like"/>
    <property type="match status" value="1"/>
</dbReference>
<dbReference type="Gene3D" id="3.40.50.1010">
    <property type="entry name" value="5'-nuclease"/>
    <property type="match status" value="1"/>
</dbReference>
<evidence type="ECO:0000313" key="3">
    <source>
        <dbReference type="Proteomes" id="UP000000378"/>
    </source>
</evidence>
<dbReference type="Proteomes" id="UP000000378">
    <property type="component" value="Chromosome"/>
</dbReference>
<dbReference type="CDD" id="cd09874">
    <property type="entry name" value="PIN_MT3492-like"/>
    <property type="match status" value="1"/>
</dbReference>
<dbReference type="InterPro" id="IPR029060">
    <property type="entry name" value="PIN-like_dom_sf"/>
</dbReference>
<reference evidence="2 3" key="2">
    <citation type="journal article" date="2010" name="Stand. Genomic Sci.">
        <title>Complete genome sequence of Syntrophothermus lipocalidus type strain (TGB-C1).</title>
        <authorList>
            <person name="Djao O.D."/>
            <person name="Zhang X."/>
            <person name="Lucas S."/>
            <person name="Lapidus A."/>
            <person name="Del Rio T.G."/>
            <person name="Nolan M."/>
            <person name="Tice H."/>
            <person name="Cheng J.F."/>
            <person name="Han C."/>
            <person name="Tapia R."/>
            <person name="Goodwin L."/>
            <person name="Pitluck S."/>
            <person name="Liolios K."/>
            <person name="Ivanova N."/>
            <person name="Mavromatis K."/>
            <person name="Mikhailova N."/>
            <person name="Ovchinnikova G."/>
            <person name="Pati A."/>
            <person name="Brambilla E."/>
            <person name="Chen A."/>
            <person name="Palaniappan K."/>
            <person name="Land M."/>
            <person name="Hauser L."/>
            <person name="Chang Y.J."/>
            <person name="Jeffries C.D."/>
            <person name="Rohde M."/>
            <person name="Sikorski J."/>
            <person name="Spring S."/>
            <person name="Goker M."/>
            <person name="Detter J.C."/>
            <person name="Woyke T."/>
            <person name="Bristow J."/>
            <person name="Eisen J.A."/>
            <person name="Markowitz V."/>
            <person name="Hugenholtz P."/>
            <person name="Kyrpides N.C."/>
            <person name="Klenk H.P."/>
        </authorList>
    </citation>
    <scope>NUCLEOTIDE SEQUENCE [LARGE SCALE GENOMIC DNA]</scope>
    <source>
        <strain evidence="3">DSM 12680 / TGB-C1</strain>
    </source>
</reference>
<sequence>MILYLDTSALVKLYVREAGSETVRTFVDSASLVATSKVAYAEARAAFARAFREGVLGEEGYLQVVASLQSDWPRYLTLAVSDSLVWLAGELAERYRLRGFDSIHLASAMTLKGMAKSPVRAVCFDARLWDAFLSSGFEVVPEVRPG</sequence>
<name>D7CPK5_SYNLT</name>
<protein>
    <submittedName>
        <fullName evidence="2">PilT protein domain protein</fullName>
    </submittedName>
</protein>
<evidence type="ECO:0000259" key="1">
    <source>
        <dbReference type="Pfam" id="PF01850"/>
    </source>
</evidence>
<feature type="domain" description="PIN" evidence="1">
    <location>
        <begin position="4"/>
        <end position="112"/>
    </location>
</feature>
<dbReference type="Pfam" id="PF01850">
    <property type="entry name" value="PIN"/>
    <property type="match status" value="1"/>
</dbReference>